<keyword evidence="1" id="KW-1185">Reference proteome</keyword>
<reference evidence="2" key="1">
    <citation type="submission" date="2025-08" db="UniProtKB">
        <authorList>
            <consortium name="RefSeq"/>
        </authorList>
    </citation>
    <scope>IDENTIFICATION</scope>
</reference>
<sequence length="130" mass="15141">MNKKILSKNYERKCKCPSITMRHRNRIWEDMMSHLNSLGAKIEGINQLHSKKWNYLRRATMQKFAKSLKTGARFDCMSSPNLDNTFFVGDSRYILQDSIQNKPSMGALKNLKTKQARESLLVDGSLKNWK</sequence>
<proteinExistence type="predicted"/>
<dbReference type="RefSeq" id="XP_065673006.1">
    <property type="nucleotide sequence ID" value="XM_065816934.1"/>
</dbReference>
<evidence type="ECO:0000313" key="1">
    <source>
        <dbReference type="Proteomes" id="UP001652625"/>
    </source>
</evidence>
<dbReference type="Proteomes" id="UP001652625">
    <property type="component" value="Chromosome 13"/>
</dbReference>
<evidence type="ECO:0000313" key="2">
    <source>
        <dbReference type="RefSeq" id="XP_065673006.1"/>
    </source>
</evidence>
<name>A0ABM4DF21_HYDVU</name>
<dbReference type="GeneID" id="136090348"/>
<gene>
    <name evidence="2" type="primary">LOC136090348</name>
</gene>
<accession>A0ABM4DF21</accession>
<organism evidence="1 2">
    <name type="scientific">Hydra vulgaris</name>
    <name type="common">Hydra</name>
    <name type="synonym">Hydra attenuata</name>
    <dbReference type="NCBI Taxonomy" id="6087"/>
    <lineage>
        <taxon>Eukaryota</taxon>
        <taxon>Metazoa</taxon>
        <taxon>Cnidaria</taxon>
        <taxon>Hydrozoa</taxon>
        <taxon>Hydroidolina</taxon>
        <taxon>Anthoathecata</taxon>
        <taxon>Aplanulata</taxon>
        <taxon>Hydridae</taxon>
        <taxon>Hydra</taxon>
    </lineage>
</organism>
<protein>
    <submittedName>
        <fullName evidence="2">Uncharacterized protein LOC136090348</fullName>
    </submittedName>
</protein>